<proteinExistence type="predicted"/>
<dbReference type="AlphaFoldDB" id="A0A517S8M4"/>
<dbReference type="EMBL" id="CP036271">
    <property type="protein sequence ID" value="QDT52481.1"/>
    <property type="molecule type" value="Genomic_DNA"/>
</dbReference>
<dbReference type="GO" id="GO:0046872">
    <property type="term" value="F:metal ion binding"/>
    <property type="evidence" value="ECO:0007669"/>
    <property type="project" value="UniProtKB-KW"/>
</dbReference>
<evidence type="ECO:0000256" key="3">
    <source>
        <dbReference type="ARBA" id="ARBA00023004"/>
    </source>
</evidence>
<protein>
    <submittedName>
        <fullName evidence="8">Planctomycete cytochrome C</fullName>
    </submittedName>
</protein>
<dbReference type="Pfam" id="PF07583">
    <property type="entry name" value="PSCyt2"/>
    <property type="match status" value="1"/>
</dbReference>
<dbReference type="PANTHER" id="PTHR35889:SF3">
    <property type="entry name" value="F-BOX DOMAIN-CONTAINING PROTEIN"/>
    <property type="match status" value="1"/>
</dbReference>
<dbReference type="GO" id="GO:0020037">
    <property type="term" value="F:heme binding"/>
    <property type="evidence" value="ECO:0007669"/>
    <property type="project" value="InterPro"/>
</dbReference>
<name>A0A517S8M4_9PLAN</name>
<evidence type="ECO:0000256" key="2">
    <source>
        <dbReference type="ARBA" id="ARBA00022723"/>
    </source>
</evidence>
<dbReference type="PROSITE" id="PS51007">
    <property type="entry name" value="CYTC"/>
    <property type="match status" value="1"/>
</dbReference>
<feature type="chain" id="PRO_5021982839" evidence="6">
    <location>
        <begin position="23"/>
        <end position="1026"/>
    </location>
</feature>
<evidence type="ECO:0000313" key="9">
    <source>
        <dbReference type="Proteomes" id="UP000315700"/>
    </source>
</evidence>
<dbReference type="InterPro" id="IPR022655">
    <property type="entry name" value="DUF1553"/>
</dbReference>
<evidence type="ECO:0000259" key="7">
    <source>
        <dbReference type="PROSITE" id="PS51007"/>
    </source>
</evidence>
<keyword evidence="1 4" id="KW-0349">Heme</keyword>
<reference evidence="8 9" key="1">
    <citation type="submission" date="2019-02" db="EMBL/GenBank/DDBJ databases">
        <title>Deep-cultivation of Planctomycetes and their phenomic and genomic characterization uncovers novel biology.</title>
        <authorList>
            <person name="Wiegand S."/>
            <person name="Jogler M."/>
            <person name="Boedeker C."/>
            <person name="Pinto D."/>
            <person name="Vollmers J."/>
            <person name="Rivas-Marin E."/>
            <person name="Kohn T."/>
            <person name="Peeters S.H."/>
            <person name="Heuer A."/>
            <person name="Rast P."/>
            <person name="Oberbeckmann S."/>
            <person name="Bunk B."/>
            <person name="Jeske O."/>
            <person name="Meyerdierks A."/>
            <person name="Storesund J.E."/>
            <person name="Kallscheuer N."/>
            <person name="Luecker S."/>
            <person name="Lage O.M."/>
            <person name="Pohl T."/>
            <person name="Merkel B.J."/>
            <person name="Hornburger P."/>
            <person name="Mueller R.-W."/>
            <person name="Bruemmer F."/>
            <person name="Labrenz M."/>
            <person name="Spormann A.M."/>
            <person name="Op den Camp H."/>
            <person name="Overmann J."/>
            <person name="Amann R."/>
            <person name="Jetten M.S.M."/>
            <person name="Mascher T."/>
            <person name="Medema M.H."/>
            <person name="Devos D.P."/>
            <person name="Kaster A.-K."/>
            <person name="Ovreas L."/>
            <person name="Rohde M."/>
            <person name="Galperin M.Y."/>
            <person name="Jogler C."/>
        </authorList>
    </citation>
    <scope>NUCLEOTIDE SEQUENCE [LARGE SCALE GENOMIC DNA]</scope>
    <source>
        <strain evidence="8 9">Pan44</strain>
    </source>
</reference>
<dbReference type="OrthoDB" id="127107at2"/>
<evidence type="ECO:0000256" key="4">
    <source>
        <dbReference type="PROSITE-ProRule" id="PRU00433"/>
    </source>
</evidence>
<dbReference type="SUPFAM" id="SSF46626">
    <property type="entry name" value="Cytochrome c"/>
    <property type="match status" value="1"/>
</dbReference>
<evidence type="ECO:0000256" key="5">
    <source>
        <dbReference type="SAM" id="MobiDB-lite"/>
    </source>
</evidence>
<organism evidence="8 9">
    <name type="scientific">Caulifigura coniformis</name>
    <dbReference type="NCBI Taxonomy" id="2527983"/>
    <lineage>
        <taxon>Bacteria</taxon>
        <taxon>Pseudomonadati</taxon>
        <taxon>Planctomycetota</taxon>
        <taxon>Planctomycetia</taxon>
        <taxon>Planctomycetales</taxon>
        <taxon>Planctomycetaceae</taxon>
        <taxon>Caulifigura</taxon>
    </lineage>
</organism>
<evidence type="ECO:0000256" key="6">
    <source>
        <dbReference type="SAM" id="SignalP"/>
    </source>
</evidence>
<dbReference type="KEGG" id="ccos:Pan44_04930"/>
<keyword evidence="6" id="KW-0732">Signal</keyword>
<dbReference type="InParanoid" id="A0A517S8M4"/>
<dbReference type="InterPro" id="IPR009056">
    <property type="entry name" value="Cyt_c-like_dom"/>
</dbReference>
<feature type="region of interest" description="Disordered" evidence="5">
    <location>
        <begin position="392"/>
        <end position="416"/>
    </location>
</feature>
<evidence type="ECO:0000313" key="8">
    <source>
        <dbReference type="EMBL" id="QDT52481.1"/>
    </source>
</evidence>
<dbReference type="InterPro" id="IPR011444">
    <property type="entry name" value="DUF1549"/>
</dbReference>
<keyword evidence="2 4" id="KW-0479">Metal-binding</keyword>
<dbReference type="RefSeq" id="WP_145026872.1">
    <property type="nucleotide sequence ID" value="NZ_CP036271.1"/>
</dbReference>
<dbReference type="Pfam" id="PF07587">
    <property type="entry name" value="PSD1"/>
    <property type="match status" value="1"/>
</dbReference>
<keyword evidence="9" id="KW-1185">Reference proteome</keyword>
<gene>
    <name evidence="8" type="ORF">Pan44_04930</name>
</gene>
<dbReference type="InterPro" id="IPR011429">
    <property type="entry name" value="Cyt_c_Planctomycete-type"/>
</dbReference>
<keyword evidence="3 4" id="KW-0408">Iron</keyword>
<feature type="signal peptide" evidence="6">
    <location>
        <begin position="1"/>
        <end position="22"/>
    </location>
</feature>
<dbReference type="PANTHER" id="PTHR35889">
    <property type="entry name" value="CYCLOINULO-OLIGOSACCHARIDE FRUCTANOTRANSFERASE-RELATED"/>
    <property type="match status" value="1"/>
</dbReference>
<dbReference type="GO" id="GO:0009055">
    <property type="term" value="F:electron transfer activity"/>
    <property type="evidence" value="ECO:0007669"/>
    <property type="project" value="InterPro"/>
</dbReference>
<dbReference type="Proteomes" id="UP000315700">
    <property type="component" value="Chromosome"/>
</dbReference>
<accession>A0A517S8M4</accession>
<evidence type="ECO:0000256" key="1">
    <source>
        <dbReference type="ARBA" id="ARBA00022617"/>
    </source>
</evidence>
<sequence precursor="true">MRSCFVTLIAAWSLLHVTVCRAADGPISFSRDVRPILSSHCFKCHGFDPATREAGLRLDTKEGLFNDHEGNRPFVAGHAEESEALRRILSDDADERMPPPSAKKDLTPREIEILQKWVAQGAGWEPHWAFVPPTRPDVPDIPGESWSRTPIDHFIVTRLKGAGLSPSPEADRYTLIRRVSLDLTGLPPTPDEADAFVNDASPDAYEQLVNRLLNSPAYGERWARRWLDLARYADTNGYEKDRERNIWPYRDWVVKAFNDNMPFDEFTVKQIAGDMLPNATEDDRIATGFHRNTMLNEEGGIDPLEFRFYAMTDRVATTGTTWLGLTTGCAQCHDHKYDPISHREYFGMMAFLNNADEVELPLGPAVQKVDAVSPEKTAETAKSLAAQWSVVKGDRKARPRKGASPEAGRAGQDDAAALPPDHLAEAAFREWLAKEQGRVPQWTRIHPTSLQSNLPLLSLTDDDVVFVTGDTTKQDTYRIAASPAVKAATALRIEALPDPLLPGGGPGMTYYEGKKGDFFLANLVMKANGQAVKFASAEASYAKNAFGATPATADMAIDDNLQSGWGVADRPAERHVAVFRFTEPIDIDSLELEMLFARHFASSLGKFRLSLTTAKETPVRDISPEAEELLASPSGELTDAELSTLRLAFLLQAPELAKPVEAIRKQLHPRPDASTLVFQERPAGNPRPTHLHHRGEWLQAKEEVPPVTLAFLNPFPEGAPKNRLSFARWLVARDNPLTARVVVNQQWAALFGRGLVATVQDFGFQGDTPSHPDLLDWLAIEFMESGWNLKHIHRLIVMSSVYRQSSVVTPLAREKDPSNLLLSRGARLRLEAEIIRDSALAAGGLLSRKVGGPPVKPPQPNSVTEAAYGAFKWEPSTGEDRYRRSLYTFMKRTAPFAMYTTFDGPSGEACLARRDVSNTPLQSLALLNDEMFLEIARSLGRRALQIEGDDHAKATALFRLVLTRRPDDSEVSDLTAFVDHQRSAFKGQMTQARELAAVQDETAPELAAWIALARVVLSLDEAVTRN</sequence>
<dbReference type="Pfam" id="PF07635">
    <property type="entry name" value="PSCyt1"/>
    <property type="match status" value="1"/>
</dbReference>
<feature type="domain" description="Cytochrome c" evidence="7">
    <location>
        <begin position="20"/>
        <end position="122"/>
    </location>
</feature>
<dbReference type="InterPro" id="IPR036909">
    <property type="entry name" value="Cyt_c-like_dom_sf"/>
</dbReference>